<sequence length="55" mass="6288">MIVYGVALVIQFVSMFFHRLGSALTFMSTTDINCMKPNNREINAMDIASRLHRLI</sequence>
<evidence type="ECO:0000313" key="1">
    <source>
        <dbReference type="EMBL" id="KAH3826710.1"/>
    </source>
</evidence>
<proteinExistence type="predicted"/>
<evidence type="ECO:0000313" key="2">
    <source>
        <dbReference type="Proteomes" id="UP000828390"/>
    </source>
</evidence>
<name>A0A9D4H3C3_DREPO</name>
<gene>
    <name evidence="1" type="ORF">DPMN_128620</name>
</gene>
<dbReference type="EMBL" id="JAIWYP010000005">
    <property type="protein sequence ID" value="KAH3826710.1"/>
    <property type="molecule type" value="Genomic_DNA"/>
</dbReference>
<dbReference type="AlphaFoldDB" id="A0A9D4H3C3"/>
<dbReference type="Proteomes" id="UP000828390">
    <property type="component" value="Unassembled WGS sequence"/>
</dbReference>
<reference evidence="1" key="2">
    <citation type="submission" date="2020-11" db="EMBL/GenBank/DDBJ databases">
        <authorList>
            <person name="McCartney M.A."/>
            <person name="Auch B."/>
            <person name="Kono T."/>
            <person name="Mallez S."/>
            <person name="Becker A."/>
            <person name="Gohl D.M."/>
            <person name="Silverstein K.A.T."/>
            <person name="Koren S."/>
            <person name="Bechman K.B."/>
            <person name="Herman A."/>
            <person name="Abrahante J.E."/>
            <person name="Garbe J."/>
        </authorList>
    </citation>
    <scope>NUCLEOTIDE SEQUENCE</scope>
    <source>
        <strain evidence="1">Duluth1</strain>
        <tissue evidence="1">Whole animal</tissue>
    </source>
</reference>
<accession>A0A9D4H3C3</accession>
<comment type="caution">
    <text evidence="1">The sequence shown here is derived from an EMBL/GenBank/DDBJ whole genome shotgun (WGS) entry which is preliminary data.</text>
</comment>
<protein>
    <submittedName>
        <fullName evidence="1">Uncharacterized protein</fullName>
    </submittedName>
</protein>
<reference evidence="1" key="1">
    <citation type="journal article" date="2019" name="bioRxiv">
        <title>The Genome of the Zebra Mussel, Dreissena polymorpha: A Resource for Invasive Species Research.</title>
        <authorList>
            <person name="McCartney M.A."/>
            <person name="Auch B."/>
            <person name="Kono T."/>
            <person name="Mallez S."/>
            <person name="Zhang Y."/>
            <person name="Obille A."/>
            <person name="Becker A."/>
            <person name="Abrahante J.E."/>
            <person name="Garbe J."/>
            <person name="Badalamenti J.P."/>
            <person name="Herman A."/>
            <person name="Mangelson H."/>
            <person name="Liachko I."/>
            <person name="Sullivan S."/>
            <person name="Sone E.D."/>
            <person name="Koren S."/>
            <person name="Silverstein K.A.T."/>
            <person name="Beckman K.B."/>
            <person name="Gohl D.M."/>
        </authorList>
    </citation>
    <scope>NUCLEOTIDE SEQUENCE</scope>
    <source>
        <strain evidence="1">Duluth1</strain>
        <tissue evidence="1">Whole animal</tissue>
    </source>
</reference>
<organism evidence="1 2">
    <name type="scientific">Dreissena polymorpha</name>
    <name type="common">Zebra mussel</name>
    <name type="synonym">Mytilus polymorpha</name>
    <dbReference type="NCBI Taxonomy" id="45954"/>
    <lineage>
        <taxon>Eukaryota</taxon>
        <taxon>Metazoa</taxon>
        <taxon>Spiralia</taxon>
        <taxon>Lophotrochozoa</taxon>
        <taxon>Mollusca</taxon>
        <taxon>Bivalvia</taxon>
        <taxon>Autobranchia</taxon>
        <taxon>Heteroconchia</taxon>
        <taxon>Euheterodonta</taxon>
        <taxon>Imparidentia</taxon>
        <taxon>Neoheterodontei</taxon>
        <taxon>Myida</taxon>
        <taxon>Dreissenoidea</taxon>
        <taxon>Dreissenidae</taxon>
        <taxon>Dreissena</taxon>
    </lineage>
</organism>
<keyword evidence="2" id="KW-1185">Reference proteome</keyword>